<reference evidence="20" key="1">
    <citation type="submission" date="2023-07" db="EMBL/GenBank/DDBJ databases">
        <title>Draft genome sequence of Agarivorans aestuarii strain ZMCS4, a CAZymes producing bacteria isolated from the marine brown algae Clodostephus spongiosus.</title>
        <authorList>
            <person name="Lorente B."/>
            <person name="Cabral C."/>
            <person name="Frias J."/>
            <person name="Faria J."/>
            <person name="Toubarro D."/>
        </authorList>
    </citation>
    <scope>NUCLEOTIDE SEQUENCE [LARGE SCALE GENOMIC DNA]</scope>
    <source>
        <strain evidence="20">ZMCS4</strain>
    </source>
</reference>
<protein>
    <recommendedName>
        <fullName evidence="5 17">Succinate dehydrogenase hydrophobic membrane anchor subunit</fullName>
    </recommendedName>
</protein>
<dbReference type="CDD" id="cd03494">
    <property type="entry name" value="SQR_TypeC_SdhD"/>
    <property type="match status" value="1"/>
</dbReference>
<dbReference type="NCBIfam" id="TIGR02968">
    <property type="entry name" value="succ_dehyd_anc"/>
    <property type="match status" value="1"/>
</dbReference>
<sequence length="113" mass="12703">MVTNAATFGRSGVHDFLLIRATAIILTLYTIYLLGFFAFNDVTYQSWSGFFAWLPTKVFTLLALLSMLIHAWIGLWQVLTDYVKCTALRVGLQFSLTVLALIYVATGLFVIWG</sequence>
<evidence type="ECO:0000256" key="13">
    <source>
        <dbReference type="ARBA" id="ARBA00022982"/>
    </source>
</evidence>
<dbReference type="Proteomes" id="UP001310248">
    <property type="component" value="Unassembled WGS sequence"/>
</dbReference>
<evidence type="ECO:0000256" key="10">
    <source>
        <dbReference type="ARBA" id="ARBA00022617"/>
    </source>
</evidence>
<evidence type="ECO:0000256" key="7">
    <source>
        <dbReference type="ARBA" id="ARBA00022475"/>
    </source>
</evidence>
<comment type="cofactor">
    <cofactor evidence="1">
        <name>heme</name>
        <dbReference type="ChEBI" id="CHEBI:30413"/>
    </cofactor>
</comment>
<dbReference type="PIRSF" id="PIRSF000169">
    <property type="entry name" value="SDH_D"/>
    <property type="match status" value="1"/>
</dbReference>
<feature type="transmembrane region" description="Helical" evidence="18">
    <location>
        <begin position="91"/>
        <end position="112"/>
    </location>
</feature>
<keyword evidence="14 18" id="KW-1133">Transmembrane helix</keyword>
<dbReference type="Pfam" id="PF01127">
    <property type="entry name" value="Sdh_cyt"/>
    <property type="match status" value="1"/>
</dbReference>
<keyword evidence="11 18" id="KW-0812">Transmembrane</keyword>
<keyword evidence="15" id="KW-0408">Iron</keyword>
<comment type="subcellular location">
    <subcellularLocation>
        <location evidence="3 17">Cell inner membrane</location>
        <topology evidence="3 17">Multi-pass membrane protein</topology>
    </subcellularLocation>
</comment>
<evidence type="ECO:0000256" key="2">
    <source>
        <dbReference type="ARBA" id="ARBA00004050"/>
    </source>
</evidence>
<evidence type="ECO:0000256" key="11">
    <source>
        <dbReference type="ARBA" id="ARBA00022692"/>
    </source>
</evidence>
<name>A0ABU7G1A5_9ALTE</name>
<dbReference type="EMBL" id="JAYDYW010000004">
    <property type="protein sequence ID" value="MEE1673040.1"/>
    <property type="molecule type" value="Genomic_DNA"/>
</dbReference>
<keyword evidence="9 17" id="KW-0816">Tricarboxylic acid cycle</keyword>
<keyword evidence="10" id="KW-0349">Heme</keyword>
<evidence type="ECO:0000256" key="1">
    <source>
        <dbReference type="ARBA" id="ARBA00001971"/>
    </source>
</evidence>
<evidence type="ECO:0000256" key="14">
    <source>
        <dbReference type="ARBA" id="ARBA00022989"/>
    </source>
</evidence>
<feature type="transmembrane region" description="Helical" evidence="18">
    <location>
        <begin position="59"/>
        <end position="79"/>
    </location>
</feature>
<evidence type="ECO:0000256" key="3">
    <source>
        <dbReference type="ARBA" id="ARBA00004429"/>
    </source>
</evidence>
<comment type="caution">
    <text evidence="19">The sequence shown here is derived from an EMBL/GenBank/DDBJ whole genome shotgun (WGS) entry which is preliminary data.</text>
</comment>
<evidence type="ECO:0000256" key="5">
    <source>
        <dbReference type="ARBA" id="ARBA00019425"/>
    </source>
</evidence>
<keyword evidence="20" id="KW-1185">Reference proteome</keyword>
<organism evidence="19 20">
    <name type="scientific">Agarivorans aestuarii</name>
    <dbReference type="NCBI Taxonomy" id="1563703"/>
    <lineage>
        <taxon>Bacteria</taxon>
        <taxon>Pseudomonadati</taxon>
        <taxon>Pseudomonadota</taxon>
        <taxon>Gammaproteobacteria</taxon>
        <taxon>Alteromonadales</taxon>
        <taxon>Alteromonadaceae</taxon>
        <taxon>Agarivorans</taxon>
    </lineage>
</organism>
<keyword evidence="7 17" id="KW-1003">Cell membrane</keyword>
<comment type="function">
    <text evidence="2 17">Membrane-anchoring subunit of succinate dehydrogenase (SDH).</text>
</comment>
<evidence type="ECO:0000256" key="4">
    <source>
        <dbReference type="ARBA" id="ARBA00005163"/>
    </source>
</evidence>
<keyword evidence="8 17" id="KW-0997">Cell inner membrane</keyword>
<dbReference type="PANTHER" id="PTHR38689:SF1">
    <property type="entry name" value="SUCCINATE DEHYDROGENASE HYDROPHOBIC MEMBRANE ANCHOR SUBUNIT"/>
    <property type="match status" value="1"/>
</dbReference>
<keyword evidence="13 17" id="KW-0249">Electron transport</keyword>
<dbReference type="PANTHER" id="PTHR38689">
    <property type="entry name" value="SUCCINATE DEHYDROGENASE HYDROPHOBIC MEMBRANE ANCHOR SUBUNIT"/>
    <property type="match status" value="1"/>
</dbReference>
<dbReference type="InterPro" id="IPR000701">
    <property type="entry name" value="SuccDH_FuR_B_TM-su"/>
</dbReference>
<evidence type="ECO:0000256" key="6">
    <source>
        <dbReference type="ARBA" id="ARBA00022448"/>
    </source>
</evidence>
<dbReference type="InterPro" id="IPR014312">
    <property type="entry name" value="Succ_DH_anchor"/>
</dbReference>
<proteinExistence type="predicted"/>
<evidence type="ECO:0000313" key="19">
    <source>
        <dbReference type="EMBL" id="MEE1673040.1"/>
    </source>
</evidence>
<reference evidence="19 20" key="2">
    <citation type="submission" date="2023-12" db="EMBL/GenBank/DDBJ databases">
        <authorList>
            <consortium name="Cladostephus spongiosus"/>
            <person name="Lorente B."/>
            <person name="Cabral C."/>
            <person name="Frias J."/>
            <person name="Faria J."/>
            <person name="Toubarro D."/>
        </authorList>
    </citation>
    <scope>NUCLEOTIDE SEQUENCE [LARGE SCALE GENOMIC DNA]</scope>
    <source>
        <strain evidence="19 20">ZMCS4</strain>
    </source>
</reference>
<keyword evidence="6 17" id="KW-0813">Transport</keyword>
<evidence type="ECO:0000256" key="16">
    <source>
        <dbReference type="ARBA" id="ARBA00023136"/>
    </source>
</evidence>
<dbReference type="SUPFAM" id="SSF81343">
    <property type="entry name" value="Fumarate reductase respiratory complex transmembrane subunits"/>
    <property type="match status" value="1"/>
</dbReference>
<keyword evidence="12" id="KW-0479">Metal-binding</keyword>
<comment type="pathway">
    <text evidence="4 17">Carbohydrate metabolism; tricarboxylic acid cycle.</text>
</comment>
<gene>
    <name evidence="19" type="primary">sdhD</name>
    <name evidence="19" type="ORF">SNR37_002452</name>
</gene>
<evidence type="ECO:0000256" key="9">
    <source>
        <dbReference type="ARBA" id="ARBA00022532"/>
    </source>
</evidence>
<evidence type="ECO:0000256" key="17">
    <source>
        <dbReference type="PIRNR" id="PIRNR000169"/>
    </source>
</evidence>
<keyword evidence="16 17" id="KW-0472">Membrane</keyword>
<evidence type="ECO:0000256" key="8">
    <source>
        <dbReference type="ARBA" id="ARBA00022519"/>
    </source>
</evidence>
<evidence type="ECO:0000313" key="20">
    <source>
        <dbReference type="Proteomes" id="UP001310248"/>
    </source>
</evidence>
<evidence type="ECO:0000256" key="15">
    <source>
        <dbReference type="ARBA" id="ARBA00023004"/>
    </source>
</evidence>
<dbReference type="InterPro" id="IPR034804">
    <property type="entry name" value="SQR/QFR_C/D"/>
</dbReference>
<feature type="transmembrane region" description="Helical" evidence="18">
    <location>
        <begin position="17"/>
        <end position="39"/>
    </location>
</feature>
<dbReference type="RefSeq" id="WP_016402543.1">
    <property type="nucleotide sequence ID" value="NZ_AP023033.1"/>
</dbReference>
<evidence type="ECO:0000256" key="12">
    <source>
        <dbReference type="ARBA" id="ARBA00022723"/>
    </source>
</evidence>
<accession>A0ABU7G1A5</accession>
<dbReference type="Gene3D" id="1.20.1300.10">
    <property type="entry name" value="Fumarate reductase/succinate dehydrogenase, transmembrane subunit"/>
    <property type="match status" value="1"/>
</dbReference>
<evidence type="ECO:0000256" key="18">
    <source>
        <dbReference type="SAM" id="Phobius"/>
    </source>
</evidence>